<dbReference type="GO" id="GO:0015252">
    <property type="term" value="F:proton channel activity"/>
    <property type="evidence" value="ECO:0007669"/>
    <property type="project" value="InterPro"/>
</dbReference>
<evidence type="ECO:0000256" key="4">
    <source>
        <dbReference type="ARBA" id="ARBA00022538"/>
    </source>
</evidence>
<comment type="similarity">
    <text evidence="2">Belongs to the TMEM175 family.</text>
</comment>
<comment type="subcellular location">
    <subcellularLocation>
        <location evidence="1">Membrane</location>
        <topology evidence="1">Multi-pass membrane protein</topology>
    </subcellularLocation>
</comment>
<dbReference type="Proteomes" id="UP000188993">
    <property type="component" value="Chromosome"/>
</dbReference>
<keyword evidence="9" id="KW-0406">Ion transport</keyword>
<evidence type="ECO:0000256" key="7">
    <source>
        <dbReference type="ARBA" id="ARBA00022958"/>
    </source>
</evidence>
<evidence type="ECO:0000313" key="15">
    <source>
        <dbReference type="Proteomes" id="UP000188993"/>
    </source>
</evidence>
<keyword evidence="6" id="KW-0631">Potassium channel</keyword>
<keyword evidence="15" id="KW-1185">Reference proteome</keyword>
<dbReference type="EMBL" id="CP019728">
    <property type="protein sequence ID" value="AQS52557.1"/>
    <property type="molecule type" value="Genomic_DNA"/>
</dbReference>
<evidence type="ECO:0000256" key="1">
    <source>
        <dbReference type="ARBA" id="ARBA00004141"/>
    </source>
</evidence>
<name>A0A1S6ILZ2_9LACT</name>
<evidence type="ECO:0000313" key="14">
    <source>
        <dbReference type="EMBL" id="AQS52557.1"/>
    </source>
</evidence>
<evidence type="ECO:0000256" key="11">
    <source>
        <dbReference type="ARBA" id="ARBA00023303"/>
    </source>
</evidence>
<keyword evidence="5 13" id="KW-0812">Transmembrane</keyword>
<evidence type="ECO:0008006" key="16">
    <source>
        <dbReference type="Google" id="ProtNLM"/>
    </source>
</evidence>
<keyword evidence="8 13" id="KW-1133">Transmembrane helix</keyword>
<feature type="transmembrane region" description="Helical" evidence="13">
    <location>
        <begin position="35"/>
        <end position="57"/>
    </location>
</feature>
<evidence type="ECO:0000256" key="5">
    <source>
        <dbReference type="ARBA" id="ARBA00022692"/>
    </source>
</evidence>
<evidence type="ECO:0000256" key="10">
    <source>
        <dbReference type="ARBA" id="ARBA00023136"/>
    </source>
</evidence>
<keyword evidence="4" id="KW-0633">Potassium transport</keyword>
<keyword evidence="11" id="KW-0407">Ion channel</keyword>
<dbReference type="AlphaFoldDB" id="A0A1S6ILZ2"/>
<dbReference type="Pfam" id="PF06736">
    <property type="entry name" value="TMEM175"/>
    <property type="match status" value="1"/>
</dbReference>
<evidence type="ECO:0000256" key="12">
    <source>
        <dbReference type="ARBA" id="ARBA00034430"/>
    </source>
</evidence>
<evidence type="ECO:0000256" key="13">
    <source>
        <dbReference type="SAM" id="Phobius"/>
    </source>
</evidence>
<dbReference type="KEGG" id="jda:BW727_100147"/>
<proteinExistence type="inferred from homology"/>
<evidence type="ECO:0000256" key="9">
    <source>
        <dbReference type="ARBA" id="ARBA00023065"/>
    </source>
</evidence>
<evidence type="ECO:0000256" key="2">
    <source>
        <dbReference type="ARBA" id="ARBA00006920"/>
    </source>
</evidence>
<dbReference type="InterPro" id="IPR010617">
    <property type="entry name" value="TMEM175-like"/>
</dbReference>
<dbReference type="GO" id="GO:0005267">
    <property type="term" value="F:potassium channel activity"/>
    <property type="evidence" value="ECO:0007669"/>
    <property type="project" value="UniProtKB-KW"/>
</dbReference>
<evidence type="ECO:0000256" key="3">
    <source>
        <dbReference type="ARBA" id="ARBA00022448"/>
    </source>
</evidence>
<sequence length="71" mass="8351">MRTNRIEAFSDGVLAIIITIMVLELKPPETVDREAIRILIPTLVSYLLSFIYVGIYWNNHHHLLYKLKRLD</sequence>
<dbReference type="RefSeq" id="WP_227807198.1">
    <property type="nucleotide sequence ID" value="NZ_BBYN01000005.1"/>
</dbReference>
<keyword evidence="7" id="KW-0630">Potassium</keyword>
<feature type="transmembrane region" description="Helical" evidence="13">
    <location>
        <begin position="6"/>
        <end position="23"/>
    </location>
</feature>
<evidence type="ECO:0000256" key="6">
    <source>
        <dbReference type="ARBA" id="ARBA00022826"/>
    </source>
</evidence>
<dbReference type="GO" id="GO:0016020">
    <property type="term" value="C:membrane"/>
    <property type="evidence" value="ECO:0007669"/>
    <property type="project" value="UniProtKB-SubCell"/>
</dbReference>
<comment type="catalytic activity">
    <reaction evidence="12">
        <text>K(+)(in) = K(+)(out)</text>
        <dbReference type="Rhea" id="RHEA:29463"/>
        <dbReference type="ChEBI" id="CHEBI:29103"/>
    </reaction>
</comment>
<gene>
    <name evidence="14" type="ORF">BW727_100147</name>
</gene>
<organism evidence="14 15">
    <name type="scientific">Jeotgalibaca dankookensis</name>
    <dbReference type="NCBI Taxonomy" id="708126"/>
    <lineage>
        <taxon>Bacteria</taxon>
        <taxon>Bacillati</taxon>
        <taxon>Bacillota</taxon>
        <taxon>Bacilli</taxon>
        <taxon>Lactobacillales</taxon>
        <taxon>Carnobacteriaceae</taxon>
        <taxon>Jeotgalibaca</taxon>
    </lineage>
</organism>
<evidence type="ECO:0000256" key="8">
    <source>
        <dbReference type="ARBA" id="ARBA00022989"/>
    </source>
</evidence>
<reference evidence="14 15" key="1">
    <citation type="journal article" date="2014" name="Int. J. Syst. Evol. Microbiol.">
        <title>Jeotgalibaca dankookensis gen. nov., sp. nov., a member of the family Carnobacteriaceae, isolated from seujeot (Korean traditional food).</title>
        <authorList>
            <person name="Lee D.G."/>
            <person name="Trujillo M.E."/>
            <person name="Kang H."/>
            <person name="Ahn T.Y."/>
        </authorList>
    </citation>
    <scope>NUCLEOTIDE SEQUENCE [LARGE SCALE GENOMIC DNA]</scope>
    <source>
        <strain evidence="14 15">EX-07</strain>
    </source>
</reference>
<dbReference type="STRING" id="708126.BW727_100147"/>
<accession>A0A1S6ILZ2</accession>
<keyword evidence="3" id="KW-0813">Transport</keyword>
<keyword evidence="10 13" id="KW-0472">Membrane</keyword>
<protein>
    <recommendedName>
        <fullName evidence="16">DUF1211 domain-containing protein</fullName>
    </recommendedName>
</protein>